<accession>A0A4C1XLF4</accession>
<gene>
    <name evidence="1" type="ORF">EVAR_87427_1</name>
</gene>
<dbReference type="OrthoDB" id="10065625at2759"/>
<organism evidence="1 2">
    <name type="scientific">Eumeta variegata</name>
    <name type="common">Bagworm moth</name>
    <name type="synonym">Eumeta japonica</name>
    <dbReference type="NCBI Taxonomy" id="151549"/>
    <lineage>
        <taxon>Eukaryota</taxon>
        <taxon>Metazoa</taxon>
        <taxon>Ecdysozoa</taxon>
        <taxon>Arthropoda</taxon>
        <taxon>Hexapoda</taxon>
        <taxon>Insecta</taxon>
        <taxon>Pterygota</taxon>
        <taxon>Neoptera</taxon>
        <taxon>Endopterygota</taxon>
        <taxon>Lepidoptera</taxon>
        <taxon>Glossata</taxon>
        <taxon>Ditrysia</taxon>
        <taxon>Tineoidea</taxon>
        <taxon>Psychidae</taxon>
        <taxon>Oiketicinae</taxon>
        <taxon>Eumeta</taxon>
    </lineage>
</organism>
<dbReference type="Proteomes" id="UP000299102">
    <property type="component" value="Unassembled WGS sequence"/>
</dbReference>
<keyword evidence="2" id="KW-1185">Reference proteome</keyword>
<evidence type="ECO:0008006" key="3">
    <source>
        <dbReference type="Google" id="ProtNLM"/>
    </source>
</evidence>
<sequence>MASSTSYWTPHWLLHSQESLPVFFNDAVSALPSTTCYPPHARYEQEYRRAATYLPNYTHYTPIAYFASSQRADLAAKRIQRVFNLLPEWLDKWRMGVNVSKTAALLTDSQRIMLDQLRLRVQAVE</sequence>
<protein>
    <recommendedName>
        <fullName evidence="3">RNA-directed DNA polymerase from mobile element jockey</fullName>
    </recommendedName>
</protein>
<dbReference type="EMBL" id="BGZK01000857">
    <property type="protein sequence ID" value="GBP63055.1"/>
    <property type="molecule type" value="Genomic_DNA"/>
</dbReference>
<reference evidence="1 2" key="1">
    <citation type="journal article" date="2019" name="Commun. Biol.">
        <title>The bagworm genome reveals a unique fibroin gene that provides high tensile strength.</title>
        <authorList>
            <person name="Kono N."/>
            <person name="Nakamura H."/>
            <person name="Ohtoshi R."/>
            <person name="Tomita M."/>
            <person name="Numata K."/>
            <person name="Arakawa K."/>
        </authorList>
    </citation>
    <scope>NUCLEOTIDE SEQUENCE [LARGE SCALE GENOMIC DNA]</scope>
</reference>
<dbReference type="AlphaFoldDB" id="A0A4C1XLF4"/>
<comment type="caution">
    <text evidence="1">The sequence shown here is derived from an EMBL/GenBank/DDBJ whole genome shotgun (WGS) entry which is preliminary data.</text>
</comment>
<proteinExistence type="predicted"/>
<evidence type="ECO:0000313" key="1">
    <source>
        <dbReference type="EMBL" id="GBP63055.1"/>
    </source>
</evidence>
<evidence type="ECO:0000313" key="2">
    <source>
        <dbReference type="Proteomes" id="UP000299102"/>
    </source>
</evidence>
<name>A0A4C1XLF4_EUMVA</name>